<dbReference type="AlphaFoldDB" id="A0A1W2M1I6"/>
<dbReference type="Proteomes" id="UP000076660">
    <property type="component" value="Unassembled WGS sequence"/>
</dbReference>
<dbReference type="OrthoDB" id="4136070at2"/>
<organism evidence="1 2">
    <name type="scientific">Amycolatopsis keratiniphila subsp. keratiniphila</name>
    <dbReference type="NCBI Taxonomy" id="227715"/>
    <lineage>
        <taxon>Bacteria</taxon>
        <taxon>Bacillati</taxon>
        <taxon>Actinomycetota</taxon>
        <taxon>Actinomycetes</taxon>
        <taxon>Pseudonocardiales</taxon>
        <taxon>Pseudonocardiaceae</taxon>
        <taxon>Amycolatopsis</taxon>
        <taxon>Amycolatopsis japonica group</taxon>
    </lineage>
</organism>
<accession>A0A1W2M1I6</accession>
<sequence length="393" mass="44468">MSRSFFDRISVMRIDRDGAMSIVFVDGRVVSASSTREIFDRTSAITSSAYHPHSHQLHLQTKRGHNIVIELPEPAELAPLDDRPTIYLDQNHWSTLTNTIHEPHRVPSEQERAAAQHIITLATERRIVLPMSSAHMSETCKQVDVEQRYRRALTILRLSAGWQLRDPLALRRFELRQALTVRFHARCLIPPAAVTLEPNAIHDGRDKSLDEVASDLPAEARSAVHAIRCIGGIADTMLDDDHVPHDPVPGWTVGFQQFTDFLQDNPSGKELKRRRTRAKFMADSGNEIALAASMSGITTDDLSNWFFNDSEEDVSRMPSLGLFREVLHEKLAKNGLRWEHNDLTDMMYLTTAAGYCDHVVGERSHASHLTNSARRLGRTVRIHRNLQGLVDEF</sequence>
<evidence type="ECO:0000313" key="2">
    <source>
        <dbReference type="Proteomes" id="UP000076660"/>
    </source>
</evidence>
<evidence type="ECO:0000313" key="1">
    <source>
        <dbReference type="EMBL" id="ONF73724.1"/>
    </source>
</evidence>
<protein>
    <submittedName>
        <fullName evidence="1">Uncharacterized protein</fullName>
    </submittedName>
</protein>
<proteinExistence type="predicted"/>
<dbReference type="EMBL" id="LQMT02000007">
    <property type="protein sequence ID" value="ONF73724.1"/>
    <property type="molecule type" value="Genomic_DNA"/>
</dbReference>
<name>A0A1W2M1I6_9PSEU</name>
<gene>
    <name evidence="1" type="ORF">AVR91_0206365</name>
</gene>
<comment type="caution">
    <text evidence="1">The sequence shown here is derived from an EMBL/GenBank/DDBJ whole genome shotgun (WGS) entry which is preliminary data.</text>
</comment>
<reference evidence="1 2" key="1">
    <citation type="submission" date="2016-12" db="EMBL/GenBank/DDBJ databases">
        <title>Amycolatopsis keratiniphila subsp. keratiniphila genome sequencing and assembly.</title>
        <authorList>
            <person name="Mayilraj S."/>
            <person name="Kaur N."/>
        </authorList>
    </citation>
    <scope>NUCLEOTIDE SEQUENCE [LARGE SCALE GENOMIC DNA]</scope>
    <source>
        <strain evidence="1 2">DSM 44409</strain>
    </source>
</reference>
<dbReference type="RefSeq" id="WP_063274850.1">
    <property type="nucleotide sequence ID" value="NZ_LQMT02000007.1"/>
</dbReference>